<evidence type="ECO:0000256" key="1">
    <source>
        <dbReference type="ARBA" id="ARBA00022603"/>
    </source>
</evidence>
<gene>
    <name evidence="4" type="ORF">A2609_01760</name>
</gene>
<dbReference type="PANTHER" id="PTHR13069:SF21">
    <property type="entry name" value="ALKYLATED DNA REPAIR PROTEIN ALKB HOMOLOG 8"/>
    <property type="match status" value="1"/>
</dbReference>
<proteinExistence type="predicted"/>
<evidence type="ECO:0000313" key="5">
    <source>
        <dbReference type="Proteomes" id="UP000176867"/>
    </source>
</evidence>
<sequence>MHTEKDIQKKVSDTKRHYAETPFDFGEIIREQIFKREFVYDLFQEQDYSDKTIVDVGCGTAFIGRYLREHHPTYQYLGIDVSPEAVRIARASGMNVVEGNNLKLALRNEFSELTISDGVIHHTPLPFCAFKELIRITKKGGLINLYVYKKYHLYHFIYLATLPVRWLYRTHLGKNIVENIIFPVFDICYVQLGNRLYFKNDFRVPRRASWSIFADQILTPVAHFFSNDDIVSFAEQYGLELLRHRMSINGQGLQFLFRRRL</sequence>
<name>A0A1F6G4B3_9BACT</name>
<evidence type="ECO:0000259" key="3">
    <source>
        <dbReference type="Pfam" id="PF08241"/>
    </source>
</evidence>
<dbReference type="EMBL" id="MFMU01000015">
    <property type="protein sequence ID" value="OGG92941.1"/>
    <property type="molecule type" value="Genomic_DNA"/>
</dbReference>
<reference evidence="4 5" key="1">
    <citation type="journal article" date="2016" name="Nat. Commun.">
        <title>Thousands of microbial genomes shed light on interconnected biogeochemical processes in an aquifer system.</title>
        <authorList>
            <person name="Anantharaman K."/>
            <person name="Brown C.T."/>
            <person name="Hug L.A."/>
            <person name="Sharon I."/>
            <person name="Castelle C.J."/>
            <person name="Probst A.J."/>
            <person name="Thomas B.C."/>
            <person name="Singh A."/>
            <person name="Wilkins M.J."/>
            <person name="Karaoz U."/>
            <person name="Brodie E.L."/>
            <person name="Williams K.H."/>
            <person name="Hubbard S.S."/>
            <person name="Banfield J.F."/>
        </authorList>
    </citation>
    <scope>NUCLEOTIDE SEQUENCE [LARGE SCALE GENOMIC DNA]</scope>
</reference>
<dbReference type="STRING" id="1798533.A2609_01760"/>
<dbReference type="GO" id="GO:0106335">
    <property type="term" value="F:tRNA (5-carboxymethyluridine(34)-5-O)-methyltransferase activity"/>
    <property type="evidence" value="ECO:0007669"/>
    <property type="project" value="TreeGrafter"/>
</dbReference>
<keyword evidence="2" id="KW-0808">Transferase</keyword>
<dbReference type="GO" id="GO:0000049">
    <property type="term" value="F:tRNA binding"/>
    <property type="evidence" value="ECO:0007669"/>
    <property type="project" value="TreeGrafter"/>
</dbReference>
<dbReference type="CDD" id="cd02440">
    <property type="entry name" value="AdoMet_MTases"/>
    <property type="match status" value="1"/>
</dbReference>
<dbReference type="Proteomes" id="UP000176867">
    <property type="component" value="Unassembled WGS sequence"/>
</dbReference>
<dbReference type="GO" id="GO:0002098">
    <property type="term" value="P:tRNA wobble uridine modification"/>
    <property type="evidence" value="ECO:0007669"/>
    <property type="project" value="TreeGrafter"/>
</dbReference>
<accession>A0A1F6G4B3</accession>
<dbReference type="AlphaFoldDB" id="A0A1F6G4B3"/>
<dbReference type="SUPFAM" id="SSF53335">
    <property type="entry name" value="S-adenosyl-L-methionine-dependent methyltransferases"/>
    <property type="match status" value="1"/>
</dbReference>
<protein>
    <recommendedName>
        <fullName evidence="3">Methyltransferase type 11 domain-containing protein</fullName>
    </recommendedName>
</protein>
<comment type="caution">
    <text evidence="4">The sequence shown here is derived from an EMBL/GenBank/DDBJ whole genome shotgun (WGS) entry which is preliminary data.</text>
</comment>
<keyword evidence="1" id="KW-0489">Methyltransferase</keyword>
<dbReference type="GO" id="GO:0005737">
    <property type="term" value="C:cytoplasm"/>
    <property type="evidence" value="ECO:0007669"/>
    <property type="project" value="TreeGrafter"/>
</dbReference>
<evidence type="ECO:0000256" key="2">
    <source>
        <dbReference type="ARBA" id="ARBA00022679"/>
    </source>
</evidence>
<dbReference type="Gene3D" id="3.40.50.150">
    <property type="entry name" value="Vaccinia Virus protein VP39"/>
    <property type="match status" value="1"/>
</dbReference>
<organism evidence="4 5">
    <name type="scientific">Candidatus Kaiserbacteria bacterium RIFOXYD1_FULL_47_14</name>
    <dbReference type="NCBI Taxonomy" id="1798533"/>
    <lineage>
        <taxon>Bacteria</taxon>
        <taxon>Candidatus Kaiseribacteriota</taxon>
    </lineage>
</organism>
<dbReference type="InterPro" id="IPR051422">
    <property type="entry name" value="AlkB_tRNA_MeTrf/Diox"/>
</dbReference>
<dbReference type="PANTHER" id="PTHR13069">
    <property type="entry name" value="ALKYLATED DNA REPAIR PROTEIN ALKB HOMOLOG 8"/>
    <property type="match status" value="1"/>
</dbReference>
<dbReference type="InterPro" id="IPR029063">
    <property type="entry name" value="SAM-dependent_MTases_sf"/>
</dbReference>
<feature type="domain" description="Methyltransferase type 11" evidence="3">
    <location>
        <begin position="54"/>
        <end position="143"/>
    </location>
</feature>
<evidence type="ECO:0000313" key="4">
    <source>
        <dbReference type="EMBL" id="OGG92941.1"/>
    </source>
</evidence>
<dbReference type="GO" id="GO:0008757">
    <property type="term" value="F:S-adenosylmethionine-dependent methyltransferase activity"/>
    <property type="evidence" value="ECO:0007669"/>
    <property type="project" value="InterPro"/>
</dbReference>
<dbReference type="GO" id="GO:0030488">
    <property type="term" value="P:tRNA methylation"/>
    <property type="evidence" value="ECO:0007669"/>
    <property type="project" value="TreeGrafter"/>
</dbReference>
<dbReference type="InterPro" id="IPR013216">
    <property type="entry name" value="Methyltransf_11"/>
</dbReference>
<dbReference type="Pfam" id="PF08241">
    <property type="entry name" value="Methyltransf_11"/>
    <property type="match status" value="1"/>
</dbReference>